<keyword evidence="5" id="KW-0539">Nucleus</keyword>
<evidence type="ECO:0000313" key="9">
    <source>
        <dbReference type="Proteomes" id="UP000031575"/>
    </source>
</evidence>
<evidence type="ECO:0000256" key="4">
    <source>
        <dbReference type="ARBA" id="ARBA00023163"/>
    </source>
</evidence>
<dbReference type="VEuPathDB" id="FungiDB:SPBR_04700"/>
<reference evidence="8 9" key="1">
    <citation type="journal article" date="2014" name="BMC Genomics">
        <title>Comparative genomics of the major fungal agents of human and animal Sporotrichosis: Sporothrix schenckii and Sporothrix brasiliensis.</title>
        <authorList>
            <person name="Teixeira M.M."/>
            <person name="de Almeida L.G."/>
            <person name="Kubitschek-Barreira P."/>
            <person name="Alves F.L."/>
            <person name="Kioshima E.S."/>
            <person name="Abadio A.K."/>
            <person name="Fernandes L."/>
            <person name="Derengowski L.S."/>
            <person name="Ferreira K.S."/>
            <person name="Souza R.C."/>
            <person name="Ruiz J.C."/>
            <person name="de Andrade N.C."/>
            <person name="Paes H.C."/>
            <person name="Nicola A.M."/>
            <person name="Albuquerque P."/>
            <person name="Gerber A.L."/>
            <person name="Martins V.P."/>
            <person name="Peconick L.D."/>
            <person name="Neto A.V."/>
            <person name="Chaucanez C.B."/>
            <person name="Silva P.A."/>
            <person name="Cunha O.L."/>
            <person name="de Oliveira F.F."/>
            <person name="dos Santos T.C."/>
            <person name="Barros A.L."/>
            <person name="Soares M.A."/>
            <person name="de Oliveira L.M."/>
            <person name="Marini M.M."/>
            <person name="Villalobos-Duno H."/>
            <person name="Cunha M.M."/>
            <person name="de Hoog S."/>
            <person name="da Silveira J.F."/>
            <person name="Henrissat B."/>
            <person name="Nino-Vega G.A."/>
            <person name="Cisalpino P.S."/>
            <person name="Mora-Montes H.M."/>
            <person name="Almeida S.R."/>
            <person name="Stajich J.E."/>
            <person name="Lopes-Bezerra L.M."/>
            <person name="Vasconcelos A.T."/>
            <person name="Felipe M.S."/>
        </authorList>
    </citation>
    <scope>NUCLEOTIDE SEQUENCE [LARGE SCALE GENOMIC DNA]</scope>
    <source>
        <strain evidence="8 9">5110</strain>
    </source>
</reference>
<feature type="region of interest" description="Disordered" evidence="6">
    <location>
        <begin position="296"/>
        <end position="320"/>
    </location>
</feature>
<feature type="compositionally biased region" description="Pro residues" evidence="6">
    <location>
        <begin position="110"/>
        <end position="127"/>
    </location>
</feature>
<dbReference type="CDD" id="cd12148">
    <property type="entry name" value="fungal_TF_MHR"/>
    <property type="match status" value="1"/>
</dbReference>
<dbReference type="GeneID" id="63677898"/>
<dbReference type="InterPro" id="IPR007219">
    <property type="entry name" value="XnlR_reg_dom"/>
</dbReference>
<evidence type="ECO:0000256" key="5">
    <source>
        <dbReference type="ARBA" id="ARBA00023242"/>
    </source>
</evidence>
<keyword evidence="4" id="KW-0804">Transcription</keyword>
<feature type="domain" description="Xylanolytic transcriptional activator regulatory" evidence="7">
    <location>
        <begin position="246"/>
        <end position="389"/>
    </location>
</feature>
<keyword evidence="3" id="KW-0805">Transcription regulation</keyword>
<dbReference type="SMART" id="SM00906">
    <property type="entry name" value="Fungal_trans"/>
    <property type="match status" value="1"/>
</dbReference>
<dbReference type="EMBL" id="AWTV01000010">
    <property type="protein sequence ID" value="KIH87465.1"/>
    <property type="molecule type" value="Genomic_DNA"/>
</dbReference>
<dbReference type="Proteomes" id="UP000031575">
    <property type="component" value="Unassembled WGS sequence"/>
</dbReference>
<dbReference type="GO" id="GO:0003677">
    <property type="term" value="F:DNA binding"/>
    <property type="evidence" value="ECO:0007669"/>
    <property type="project" value="InterPro"/>
</dbReference>
<dbReference type="GO" id="GO:0006351">
    <property type="term" value="P:DNA-templated transcription"/>
    <property type="evidence" value="ECO:0007669"/>
    <property type="project" value="InterPro"/>
</dbReference>
<dbReference type="GO" id="GO:0005634">
    <property type="term" value="C:nucleus"/>
    <property type="evidence" value="ECO:0007669"/>
    <property type="project" value="UniProtKB-SubCell"/>
</dbReference>
<proteinExistence type="predicted"/>
<keyword evidence="9" id="KW-1185">Reference proteome</keyword>
<dbReference type="GO" id="GO:0008270">
    <property type="term" value="F:zinc ion binding"/>
    <property type="evidence" value="ECO:0007669"/>
    <property type="project" value="InterPro"/>
</dbReference>
<dbReference type="InterPro" id="IPR050815">
    <property type="entry name" value="TF_fung"/>
</dbReference>
<dbReference type="PANTHER" id="PTHR47338">
    <property type="entry name" value="ZN(II)2CYS6 TRANSCRIPTION FACTOR (EUROFUNG)-RELATED"/>
    <property type="match status" value="1"/>
</dbReference>
<comment type="caution">
    <text evidence="8">The sequence shown here is derived from an EMBL/GenBank/DDBJ whole genome shotgun (WGS) entry which is preliminary data.</text>
</comment>
<gene>
    <name evidence="8" type="ORF">SPBR_04700</name>
</gene>
<dbReference type="GO" id="GO:0000981">
    <property type="term" value="F:DNA-binding transcription factor activity, RNA polymerase II-specific"/>
    <property type="evidence" value="ECO:0007669"/>
    <property type="project" value="InterPro"/>
</dbReference>
<dbReference type="RefSeq" id="XP_040615475.1">
    <property type="nucleotide sequence ID" value="XM_040762977.1"/>
</dbReference>
<sequence length="753" mass="81518">MSDAGDSETGDGRRMLRKPTRMMSKTYPGLRPGYGRAVEGRLSLLEENVEKMAQSIHNVLQHVQAQGVRSGQVPSVDMGSVAPSNNSEDAQQLAQQLGQAPTQLNGPASYNPPLPPSQQPLPLLEPPLDPTLPPRAVLDELVDLFFTHVYPWAPLFHRPTFQANMLLPDRQLLLHGMVVLGFRFWTATRDGQGGGVWPSAAAREQYVKVSRDRLLVDTINSAALVAYQALALLAIDAMGDGPGPRTWNMMAMLVACARQLHLDHNPSPVTGVIGVGVGVGMGLGMNTNMGLGGGGMDSASGSVRAASPSSPLVTNDDTEESAATANTLLGMASSAPSSSSSSAVEAEEKRRLFWTIYNLDRFSSVSLGQPCAIDRRRLRVQYPARDDAWGQRVPLAWFRTKTGTSPDTTPYGMAGTARKAGSPPTLWQCFIDILSLVDQSNQLLVQPTNLSLPAQCQEWQSKFRRIDILSRTWRENLPPDVRTPPSPAAPSAATTVPFDPMWYLVHATYALIHIRMYTVASFPATASPYMRPSSSARAQLRQAVDQVAGLATGLQPAQVGQLGPLFAFVVWVAARSLIILWTTGNTADGVADTTTATASSPFAPPPHLTTLVAVLHQSARYWPCAQCYVDILQLILDTKNNPGGPTGLAIFNDTRRTAYGLRRRLGSLASLRGRGQSGMTQEWDQAQNRDRDRDRGLDFARDHDLFGAATDDFFDGVFAGLIEIPPAGTPQQLGSGFGFGFVNPSPDFDRDWL</sequence>
<name>A0A0C2IKD6_9PEZI</name>
<feature type="region of interest" description="Disordered" evidence="6">
    <location>
        <begin position="70"/>
        <end position="127"/>
    </location>
</feature>
<accession>A0A0C2IKD6</accession>
<protein>
    <recommendedName>
        <fullName evidence="7">Xylanolytic transcriptional activator regulatory domain-containing protein</fullName>
    </recommendedName>
</protein>
<comment type="subcellular location">
    <subcellularLocation>
        <location evidence="1">Nucleus</location>
    </subcellularLocation>
</comment>
<dbReference type="HOGENOM" id="CLU_011915_2_0_1"/>
<organism evidence="8 9">
    <name type="scientific">Sporothrix brasiliensis 5110</name>
    <dbReference type="NCBI Taxonomy" id="1398154"/>
    <lineage>
        <taxon>Eukaryota</taxon>
        <taxon>Fungi</taxon>
        <taxon>Dikarya</taxon>
        <taxon>Ascomycota</taxon>
        <taxon>Pezizomycotina</taxon>
        <taxon>Sordariomycetes</taxon>
        <taxon>Sordariomycetidae</taxon>
        <taxon>Ophiostomatales</taxon>
        <taxon>Ophiostomataceae</taxon>
        <taxon>Sporothrix</taxon>
    </lineage>
</organism>
<dbReference type="AlphaFoldDB" id="A0A0C2IKD6"/>
<dbReference type="OrthoDB" id="4456959at2759"/>
<evidence type="ECO:0000256" key="1">
    <source>
        <dbReference type="ARBA" id="ARBA00004123"/>
    </source>
</evidence>
<evidence type="ECO:0000256" key="3">
    <source>
        <dbReference type="ARBA" id="ARBA00023015"/>
    </source>
</evidence>
<feature type="compositionally biased region" description="Polar residues" evidence="6">
    <location>
        <begin position="307"/>
        <end position="320"/>
    </location>
</feature>
<evidence type="ECO:0000313" key="8">
    <source>
        <dbReference type="EMBL" id="KIH87465.1"/>
    </source>
</evidence>
<evidence type="ECO:0000256" key="6">
    <source>
        <dbReference type="SAM" id="MobiDB-lite"/>
    </source>
</evidence>
<dbReference type="Pfam" id="PF04082">
    <property type="entry name" value="Fungal_trans"/>
    <property type="match status" value="1"/>
</dbReference>
<evidence type="ECO:0000256" key="2">
    <source>
        <dbReference type="ARBA" id="ARBA00022723"/>
    </source>
</evidence>
<dbReference type="PANTHER" id="PTHR47338:SF28">
    <property type="entry name" value="C6 TRANSCRIPTION FACTOR"/>
    <property type="match status" value="1"/>
</dbReference>
<keyword evidence="2" id="KW-0479">Metal-binding</keyword>
<feature type="compositionally biased region" description="Low complexity" evidence="6">
    <location>
        <begin position="90"/>
        <end position="104"/>
    </location>
</feature>
<feature type="region of interest" description="Disordered" evidence="6">
    <location>
        <begin position="1"/>
        <end position="32"/>
    </location>
</feature>
<evidence type="ECO:0000259" key="7">
    <source>
        <dbReference type="SMART" id="SM00906"/>
    </source>
</evidence>